<evidence type="ECO:0000313" key="3">
    <source>
        <dbReference type="EMBL" id="MBO8472276.1"/>
    </source>
</evidence>
<dbReference type="Gene3D" id="3.40.50.1820">
    <property type="entry name" value="alpha/beta hydrolase"/>
    <property type="match status" value="1"/>
</dbReference>
<dbReference type="SUPFAM" id="SSF82171">
    <property type="entry name" value="DPP6 N-terminal domain-like"/>
    <property type="match status" value="1"/>
</dbReference>
<name>A0A9D9NFU2_9BACT</name>
<dbReference type="GO" id="GO:0008239">
    <property type="term" value="F:dipeptidyl-peptidase activity"/>
    <property type="evidence" value="ECO:0007669"/>
    <property type="project" value="TreeGrafter"/>
</dbReference>
<dbReference type="EMBL" id="JADIMA010000014">
    <property type="protein sequence ID" value="MBO8472276.1"/>
    <property type="molecule type" value="Genomic_DNA"/>
</dbReference>
<dbReference type="GO" id="GO:0008236">
    <property type="term" value="F:serine-type peptidase activity"/>
    <property type="evidence" value="ECO:0007669"/>
    <property type="project" value="InterPro"/>
</dbReference>
<dbReference type="Pfam" id="PF00326">
    <property type="entry name" value="Peptidase_S9"/>
    <property type="match status" value="1"/>
</dbReference>
<dbReference type="AlphaFoldDB" id="A0A9D9NFU2"/>
<dbReference type="InterPro" id="IPR029058">
    <property type="entry name" value="AB_hydrolase_fold"/>
</dbReference>
<dbReference type="PANTHER" id="PTHR11731">
    <property type="entry name" value="PROTEASE FAMILY S9B,C DIPEPTIDYL-PEPTIDASE IV-RELATED"/>
    <property type="match status" value="1"/>
</dbReference>
<protein>
    <submittedName>
        <fullName evidence="3">DPP IV N-terminal domain-containing protein</fullName>
    </submittedName>
</protein>
<evidence type="ECO:0000259" key="1">
    <source>
        <dbReference type="Pfam" id="PF00326"/>
    </source>
</evidence>
<reference evidence="3" key="1">
    <citation type="submission" date="2020-10" db="EMBL/GenBank/DDBJ databases">
        <authorList>
            <person name="Gilroy R."/>
        </authorList>
    </citation>
    <scope>NUCLEOTIDE SEQUENCE</scope>
    <source>
        <strain evidence="3">B1-8020</strain>
    </source>
</reference>
<dbReference type="Proteomes" id="UP000823604">
    <property type="component" value="Unassembled WGS sequence"/>
</dbReference>
<dbReference type="Pfam" id="PF00930">
    <property type="entry name" value="DPPIV_N"/>
    <property type="match status" value="1"/>
</dbReference>
<dbReference type="SUPFAM" id="SSF53474">
    <property type="entry name" value="alpha/beta-Hydrolases"/>
    <property type="match status" value="1"/>
</dbReference>
<accession>A0A9D9NFU2</accession>
<gene>
    <name evidence="3" type="ORF">IAB81_01420</name>
</gene>
<dbReference type="InterPro" id="IPR002469">
    <property type="entry name" value="Peptidase_S9B_N"/>
</dbReference>
<dbReference type="PANTHER" id="PTHR11731:SF193">
    <property type="entry name" value="DIPEPTIDYL PEPTIDASE 9"/>
    <property type="match status" value="1"/>
</dbReference>
<dbReference type="InterPro" id="IPR050278">
    <property type="entry name" value="Serine_Prot_S9B/DPPIV"/>
</dbReference>
<organism evidence="3 4">
    <name type="scientific">Candidatus Merdivivens pullicola</name>
    <dbReference type="NCBI Taxonomy" id="2840872"/>
    <lineage>
        <taxon>Bacteria</taxon>
        <taxon>Pseudomonadati</taxon>
        <taxon>Bacteroidota</taxon>
        <taxon>Bacteroidia</taxon>
        <taxon>Bacteroidales</taxon>
        <taxon>Muribaculaceae</taxon>
        <taxon>Muribaculaceae incertae sedis</taxon>
        <taxon>Candidatus Merdivivens</taxon>
    </lineage>
</organism>
<proteinExistence type="predicted"/>
<sequence length="705" mass="79460">MILCVSLFAQPGIIKTREENKGTGKSLTMEQVILGMDVRPENAYYAWRPGTSDLTTVKENRLVATGMTGEDRLVTDLETLNSIAGTDMESFPPFSWKSKNEIIFSHNGIFYSADIAGNSLTGSFVFPEGAANISSNGGKYYAFTIGNNLYVCDSNGNVIPVTDDDDPDIVNGQVVSRNEFGISTGTFWSESGKKLAFYRKDESLVGTFPLLDINTRTGSLLEIKYPMAGMSSENVRLGIYDLASNSTVFVQADDFGYDQYLTNITWSPDDRHIFIQVLDRAQKNMRLNMYDASNGKFEKTLLEEHNDRFVEPQWPLHFIEGSNDKFIYTTDNRDGYKNLYLCDTDGNIERLTRTDADVLYAGQDGKNVFYTSAEISPVENHLFSVNLKNKKATRLTSEEGWHNISLSPDGKYFLDNWNNLTTPRVIALKSADGKSIRTLLEAADPVSDYAFGEINLGTVKSADGKYDNYYRLIKPAGFDPSEKYPVIVYVYGGPHSQMVNDSWLASMGYWEMYMAQKGYIVYVQDNRGTSNRGAEFEKAIHRQCGQAEMADQMEGIKMLMSLPYVDKDRIGVHGWSYGGFMTISLITNYPDIFKVAVAGGPVIDWKWYEVMYGERYMDNPAVNPEGYAKTSLIAKAKDLKGKLLICQGAIDNTVVWEHSLSFIRECIKNNIQVDYFPYPCAQHNVLGKDRIHLMDKVTMYFEDYL</sequence>
<dbReference type="InterPro" id="IPR001375">
    <property type="entry name" value="Peptidase_S9_cat"/>
</dbReference>
<evidence type="ECO:0000259" key="2">
    <source>
        <dbReference type="Pfam" id="PF00930"/>
    </source>
</evidence>
<feature type="domain" description="Peptidase S9 prolyl oligopeptidase catalytic" evidence="1">
    <location>
        <begin position="510"/>
        <end position="705"/>
    </location>
</feature>
<dbReference type="GO" id="GO:0006508">
    <property type="term" value="P:proteolysis"/>
    <property type="evidence" value="ECO:0007669"/>
    <property type="project" value="InterPro"/>
</dbReference>
<reference evidence="3" key="2">
    <citation type="journal article" date="2021" name="PeerJ">
        <title>Extensive microbial diversity within the chicken gut microbiome revealed by metagenomics and culture.</title>
        <authorList>
            <person name="Gilroy R."/>
            <person name="Ravi A."/>
            <person name="Getino M."/>
            <person name="Pursley I."/>
            <person name="Horton D.L."/>
            <person name="Alikhan N.F."/>
            <person name="Baker D."/>
            <person name="Gharbi K."/>
            <person name="Hall N."/>
            <person name="Watson M."/>
            <person name="Adriaenssens E.M."/>
            <person name="Foster-Nyarko E."/>
            <person name="Jarju S."/>
            <person name="Secka A."/>
            <person name="Antonio M."/>
            <person name="Oren A."/>
            <person name="Chaudhuri R.R."/>
            <person name="La Ragione R."/>
            <person name="Hildebrand F."/>
            <person name="Pallen M.J."/>
        </authorList>
    </citation>
    <scope>NUCLEOTIDE SEQUENCE</scope>
    <source>
        <strain evidence="3">B1-8020</strain>
    </source>
</reference>
<dbReference type="Gene3D" id="2.140.10.30">
    <property type="entry name" value="Dipeptidylpeptidase IV, N-terminal domain"/>
    <property type="match status" value="1"/>
</dbReference>
<comment type="caution">
    <text evidence="3">The sequence shown here is derived from an EMBL/GenBank/DDBJ whole genome shotgun (WGS) entry which is preliminary data.</text>
</comment>
<feature type="domain" description="Dipeptidylpeptidase IV N-terminal" evidence="2">
    <location>
        <begin position="131"/>
        <end position="423"/>
    </location>
</feature>
<evidence type="ECO:0000313" key="4">
    <source>
        <dbReference type="Proteomes" id="UP000823604"/>
    </source>
</evidence>